<keyword evidence="1" id="KW-0001">2Fe-2S</keyword>
<comment type="caution">
    <text evidence="6">The sequence shown here is derived from an EMBL/GenBank/DDBJ whole genome shotgun (WGS) entry which is preliminary data.</text>
</comment>
<proteinExistence type="predicted"/>
<dbReference type="PROSITE" id="PS51296">
    <property type="entry name" value="RIESKE"/>
    <property type="match status" value="1"/>
</dbReference>
<keyword evidence="2" id="KW-0479">Metal-binding</keyword>
<organism evidence="6">
    <name type="scientific">Hydrogenobacter sp</name>
    <dbReference type="NCBI Taxonomy" id="2152829"/>
    <lineage>
        <taxon>Bacteria</taxon>
        <taxon>Pseudomonadati</taxon>
        <taxon>Aquificota</taxon>
        <taxon>Aquificia</taxon>
        <taxon>Aquificales</taxon>
        <taxon>Aquificaceae</taxon>
        <taxon>Hydrogenobacter</taxon>
    </lineage>
</organism>
<protein>
    <submittedName>
        <fullName evidence="6">(2Fe-2S)-binding protein</fullName>
    </submittedName>
</protein>
<evidence type="ECO:0000256" key="3">
    <source>
        <dbReference type="ARBA" id="ARBA00023004"/>
    </source>
</evidence>
<evidence type="ECO:0000313" key="6">
    <source>
        <dbReference type="EMBL" id="HEW45326.1"/>
    </source>
</evidence>
<dbReference type="EMBL" id="DSFP01000022">
    <property type="protein sequence ID" value="HEW45326.1"/>
    <property type="molecule type" value="Genomic_DNA"/>
</dbReference>
<dbReference type="SUPFAM" id="SSF50022">
    <property type="entry name" value="ISP domain"/>
    <property type="match status" value="1"/>
</dbReference>
<dbReference type="InterPro" id="IPR036922">
    <property type="entry name" value="Rieske_2Fe-2S_sf"/>
</dbReference>
<keyword evidence="4" id="KW-0411">Iron-sulfur</keyword>
<evidence type="ECO:0000256" key="4">
    <source>
        <dbReference type="ARBA" id="ARBA00023014"/>
    </source>
</evidence>
<evidence type="ECO:0000259" key="5">
    <source>
        <dbReference type="PROSITE" id="PS51296"/>
    </source>
</evidence>
<dbReference type="Gene3D" id="2.102.10.10">
    <property type="entry name" value="Rieske [2Fe-2S] iron-sulphur domain"/>
    <property type="match status" value="1"/>
</dbReference>
<evidence type="ECO:0000256" key="1">
    <source>
        <dbReference type="ARBA" id="ARBA00022714"/>
    </source>
</evidence>
<dbReference type="GO" id="GO:0051537">
    <property type="term" value="F:2 iron, 2 sulfur cluster binding"/>
    <property type="evidence" value="ECO:0007669"/>
    <property type="project" value="UniProtKB-KW"/>
</dbReference>
<sequence length="239" mass="26697">MDRRDFIKTCGTVAVASMLDASIFSNLLASQQDGMLKTYKKALLVKEDGSPIKEGDIKPHNNYIFFYPFASTPCYLLNLDQEIKPVEIKLKDGLGYLWPGGVGSKKSIVAYSAICAHQWSYPTKDYSFINYYPPDKPSETTKKAGIIQCCAHLGVYDPKEGAKVLDGPPEVPLASIVLQEENGQFYAVGVLGKDQFDQFFDNYKADLRQQYGSTAKAKELVEKCIVMEVDKYVKSVIRC</sequence>
<feature type="domain" description="Rieske" evidence="5">
    <location>
        <begin position="75"/>
        <end position="187"/>
    </location>
</feature>
<keyword evidence="3" id="KW-0408">Iron</keyword>
<gene>
    <name evidence="6" type="ORF">ENO47_01445</name>
</gene>
<evidence type="ECO:0000256" key="2">
    <source>
        <dbReference type="ARBA" id="ARBA00022723"/>
    </source>
</evidence>
<name>A0A7C2ZFN9_9AQUI</name>
<dbReference type="GO" id="GO:0046872">
    <property type="term" value="F:metal ion binding"/>
    <property type="evidence" value="ECO:0007669"/>
    <property type="project" value="UniProtKB-KW"/>
</dbReference>
<dbReference type="AlphaFoldDB" id="A0A7C2ZFN9"/>
<accession>A0A7C2ZFN9</accession>
<dbReference type="InterPro" id="IPR017941">
    <property type="entry name" value="Rieske_2Fe-2S"/>
</dbReference>
<reference evidence="6" key="1">
    <citation type="journal article" date="2020" name="mSystems">
        <title>Genome- and Community-Level Interaction Insights into Carbon Utilization and Element Cycling Functions of Hydrothermarchaeota in Hydrothermal Sediment.</title>
        <authorList>
            <person name="Zhou Z."/>
            <person name="Liu Y."/>
            <person name="Xu W."/>
            <person name="Pan J."/>
            <person name="Luo Z.H."/>
            <person name="Li M."/>
        </authorList>
    </citation>
    <scope>NUCLEOTIDE SEQUENCE [LARGE SCALE GENOMIC DNA]</scope>
    <source>
        <strain evidence="6">SpSt-132</strain>
    </source>
</reference>